<reference evidence="1" key="1">
    <citation type="submission" date="2025-08" db="UniProtKB">
        <authorList>
            <consortium name="RefSeq"/>
        </authorList>
    </citation>
    <scope>IDENTIFICATION</scope>
    <source>
        <tissue evidence="1">Muscle</tissue>
    </source>
</reference>
<dbReference type="OrthoDB" id="9927686at2759"/>
<proteinExistence type="predicted"/>
<gene>
    <name evidence="1" type="primary">LOC122147014</name>
</gene>
<evidence type="ECO:0000313" key="1">
    <source>
        <dbReference type="RefSeq" id="XP_042623636.1"/>
    </source>
</evidence>
<protein>
    <submittedName>
        <fullName evidence="1">Fibronectin type III domain-containing protein 7-like</fullName>
    </submittedName>
</protein>
<accession>A0A9Q9YQ27</accession>
<dbReference type="RefSeq" id="XP_042623636.1">
    <property type="nucleotide sequence ID" value="XM_042767702.1"/>
</dbReference>
<dbReference type="GeneID" id="122147014"/>
<dbReference type="PANTHER" id="PTHR47135">
    <property type="entry name" value="FIBRONECTIN TYPE III DOMAIN-CONTAINING PROTEIN 7"/>
    <property type="match status" value="1"/>
</dbReference>
<dbReference type="AlphaFoldDB" id="A0A9Q9YQ27"/>
<dbReference type="PANTHER" id="PTHR47135:SF1">
    <property type="entry name" value="FIBRONECTIN TYPE III DOMAIN-CONTAINING PROTEIN 7"/>
    <property type="match status" value="1"/>
</dbReference>
<dbReference type="Proteomes" id="UP001155660">
    <property type="component" value="Chromosome A2"/>
</dbReference>
<organism evidence="1">
    <name type="scientific">Cyprinus carpio</name>
    <name type="common">Common carp</name>
    <dbReference type="NCBI Taxonomy" id="7962"/>
    <lineage>
        <taxon>Eukaryota</taxon>
        <taxon>Metazoa</taxon>
        <taxon>Chordata</taxon>
        <taxon>Craniata</taxon>
        <taxon>Vertebrata</taxon>
        <taxon>Euteleostomi</taxon>
        <taxon>Actinopterygii</taxon>
        <taxon>Neopterygii</taxon>
        <taxon>Teleostei</taxon>
        <taxon>Ostariophysi</taxon>
        <taxon>Cypriniformes</taxon>
        <taxon>Cyprinidae</taxon>
        <taxon>Cyprininae</taxon>
        <taxon>Cyprinus</taxon>
    </lineage>
</organism>
<sequence>MAMVGSDTQVRLNMTQTNVTFTNLQPGTTDSIKGNAWDPDGNQGDDITIYQITRPPVPGAVQVLFTPSRSIELLRLYRMDNSTLRVYWCSSPGLYNYTADLYGTRSNYTCRATHGANGCDISEIPCGEVYTVVVAPLTQEGVKGHILPQKTLLGLLFWKHRGNGCRVSWDRLTQGIRNWGPLCPS</sequence>
<name>A0A9Q9YQ27_CYPCA</name>
<dbReference type="KEGG" id="ccar:122147014"/>